<evidence type="ECO:0000256" key="4">
    <source>
        <dbReference type="ARBA" id="ARBA00023136"/>
    </source>
</evidence>
<feature type="transmembrane region" description="Helical" evidence="5">
    <location>
        <begin position="360"/>
        <end position="381"/>
    </location>
</feature>
<keyword evidence="3 5" id="KW-1133">Transmembrane helix</keyword>
<feature type="transmembrane region" description="Helical" evidence="5">
    <location>
        <begin position="333"/>
        <end position="354"/>
    </location>
</feature>
<dbReference type="PANTHER" id="PTHR23514">
    <property type="entry name" value="BYPASS OF STOP CODON PROTEIN 6"/>
    <property type="match status" value="1"/>
</dbReference>
<evidence type="ECO:0000256" key="2">
    <source>
        <dbReference type="ARBA" id="ARBA00022692"/>
    </source>
</evidence>
<reference evidence="6 7" key="1">
    <citation type="journal article" date="2015" name="J. Biotechnol.">
        <title>Complete genome sequence of Pseudomonas rhizosphaerae IH5T (=DSM 16299T), a phosphate-solubilizing rhizobacterium for bacterial biofertilizer.</title>
        <authorList>
            <person name="Kwak Y."/>
            <person name="Jung B.K."/>
            <person name="Shin J.H."/>
        </authorList>
    </citation>
    <scope>NUCLEOTIDE SEQUENCE [LARGE SCALE GENOMIC DNA]</scope>
    <source>
        <strain evidence="6">DSM 16299</strain>
    </source>
</reference>
<dbReference type="GO" id="GO:0016020">
    <property type="term" value="C:membrane"/>
    <property type="evidence" value="ECO:0007669"/>
    <property type="project" value="UniProtKB-SubCell"/>
</dbReference>
<dbReference type="CDD" id="cd17393">
    <property type="entry name" value="MFS_MosC_like"/>
    <property type="match status" value="1"/>
</dbReference>
<evidence type="ECO:0000313" key="7">
    <source>
        <dbReference type="Proteomes" id="UP000029499"/>
    </source>
</evidence>
<feature type="transmembrane region" description="Helical" evidence="5">
    <location>
        <begin position="203"/>
        <end position="222"/>
    </location>
</feature>
<keyword evidence="4 5" id="KW-0472">Membrane</keyword>
<feature type="transmembrane region" description="Helical" evidence="5">
    <location>
        <begin position="143"/>
        <end position="164"/>
    </location>
</feature>
<evidence type="ECO:0000256" key="3">
    <source>
        <dbReference type="ARBA" id="ARBA00022989"/>
    </source>
</evidence>
<accession>A0A089YTM7</accession>
<feature type="transmembrane region" description="Helical" evidence="5">
    <location>
        <begin position="170"/>
        <end position="191"/>
    </location>
</feature>
<feature type="transmembrane region" description="Helical" evidence="5">
    <location>
        <begin position="21"/>
        <end position="41"/>
    </location>
</feature>
<keyword evidence="7" id="KW-1185">Reference proteome</keyword>
<evidence type="ECO:0000313" key="6">
    <source>
        <dbReference type="EMBL" id="AIS17752.1"/>
    </source>
</evidence>
<feature type="transmembrane region" description="Helical" evidence="5">
    <location>
        <begin position="302"/>
        <end position="321"/>
    </location>
</feature>
<organism evidence="6 7">
    <name type="scientific">Pseudomonas rhizosphaerae</name>
    <dbReference type="NCBI Taxonomy" id="216142"/>
    <lineage>
        <taxon>Bacteria</taxon>
        <taxon>Pseudomonadati</taxon>
        <taxon>Pseudomonadota</taxon>
        <taxon>Gammaproteobacteria</taxon>
        <taxon>Pseudomonadales</taxon>
        <taxon>Pseudomonadaceae</taxon>
        <taxon>Pseudomonas</taxon>
    </lineage>
</organism>
<dbReference type="Pfam" id="PF07690">
    <property type="entry name" value="MFS_1"/>
    <property type="match status" value="1"/>
</dbReference>
<feature type="transmembrane region" description="Helical" evidence="5">
    <location>
        <begin position="53"/>
        <end position="75"/>
    </location>
</feature>
<dbReference type="Proteomes" id="UP000029499">
    <property type="component" value="Chromosome"/>
</dbReference>
<proteinExistence type="predicted"/>
<dbReference type="STRING" id="216142.LT40_10260"/>
<feature type="transmembrane region" description="Helical" evidence="5">
    <location>
        <begin position="242"/>
        <end position="263"/>
    </location>
</feature>
<evidence type="ECO:0000256" key="5">
    <source>
        <dbReference type="SAM" id="Phobius"/>
    </source>
</evidence>
<keyword evidence="2 5" id="KW-0812">Transmembrane</keyword>
<dbReference type="EMBL" id="CP009533">
    <property type="protein sequence ID" value="AIS17752.1"/>
    <property type="molecule type" value="Genomic_DNA"/>
</dbReference>
<sequence>MSSSSTFATASPGRQAQISTRIAFFIAGFAMAAWAPLVPLAKARAQLSEGSLGLLLLGLGAGSILAMPLAGYLCARWGCRRVIVGASVLICLMLPLLASASTLPLLIAAVLLFGAGMGAIDCAMNIQAVLVEKASGRPMMSGFHGLFSVGGILGAGGMTALLALGLTPTLAALCVVAVTLAAVIKAAPNLLPYGNESDGPLFAVPRGIVLFLGALCFIVFLTEGAMLDWSAVFLVSERGMEPAYAGLGYAAFATTMTIGRLTGDAIVARVGGARVTLFGGLCAAAGLALSLAVPAWPAALLGYALIGAGCSNIVPVLFTAVGRQTTMPQSAAIPAMTSLGYAGILVGPAFIGFVAHGSSLSIALGVLIVLLLFVAASGRYLRN</sequence>
<feature type="transmembrane region" description="Helical" evidence="5">
    <location>
        <begin position="106"/>
        <end position="131"/>
    </location>
</feature>
<comment type="subcellular location">
    <subcellularLocation>
        <location evidence="1">Membrane</location>
        <topology evidence="1">Multi-pass membrane protein</topology>
    </subcellularLocation>
</comment>
<dbReference type="InterPro" id="IPR036259">
    <property type="entry name" value="MFS_trans_sf"/>
</dbReference>
<dbReference type="PANTHER" id="PTHR23514:SF13">
    <property type="entry name" value="INNER MEMBRANE PROTEIN YBJJ"/>
    <property type="match status" value="1"/>
</dbReference>
<dbReference type="Gene3D" id="1.20.1250.20">
    <property type="entry name" value="MFS general substrate transporter like domains"/>
    <property type="match status" value="2"/>
</dbReference>
<feature type="transmembrane region" description="Helical" evidence="5">
    <location>
        <begin position="275"/>
        <end position="296"/>
    </location>
</feature>
<evidence type="ECO:0000256" key="1">
    <source>
        <dbReference type="ARBA" id="ARBA00004141"/>
    </source>
</evidence>
<dbReference type="eggNOG" id="COG2814">
    <property type="taxonomic scope" value="Bacteria"/>
</dbReference>
<dbReference type="AlphaFoldDB" id="A0A089YTM7"/>
<name>A0A089YTM7_9PSED</name>
<dbReference type="RefSeq" id="WP_043189545.1">
    <property type="nucleotide sequence ID" value="NZ_CP009533.1"/>
</dbReference>
<feature type="transmembrane region" description="Helical" evidence="5">
    <location>
        <begin position="82"/>
        <end position="100"/>
    </location>
</feature>
<dbReference type="KEGG" id="prh:LT40_10260"/>
<dbReference type="InterPro" id="IPR051788">
    <property type="entry name" value="MFS_Transporter"/>
</dbReference>
<dbReference type="SUPFAM" id="SSF103473">
    <property type="entry name" value="MFS general substrate transporter"/>
    <property type="match status" value="1"/>
</dbReference>
<dbReference type="HOGENOM" id="CLU_035309_1_1_6"/>
<dbReference type="InterPro" id="IPR011701">
    <property type="entry name" value="MFS"/>
</dbReference>
<protein>
    <submittedName>
        <fullName evidence="6">MFS transporter</fullName>
    </submittedName>
</protein>
<dbReference type="GO" id="GO:0022857">
    <property type="term" value="F:transmembrane transporter activity"/>
    <property type="evidence" value="ECO:0007669"/>
    <property type="project" value="InterPro"/>
</dbReference>
<gene>
    <name evidence="6" type="ORF">LT40_10260</name>
</gene>
<dbReference type="OrthoDB" id="9810941at2"/>